<keyword evidence="1" id="KW-0732">Signal</keyword>
<reference evidence="2 3" key="1">
    <citation type="submission" date="2020-01" db="EMBL/GenBank/DDBJ databases">
        <title>Draft genome sequence of Aspergillus udagawae IFM 46972.</title>
        <authorList>
            <person name="Takahashi H."/>
            <person name="Yaguchi T."/>
        </authorList>
    </citation>
    <scope>NUCLEOTIDE SEQUENCE [LARGE SCALE GENOMIC DNA]</scope>
    <source>
        <strain evidence="2 3">IFM 46972</strain>
    </source>
</reference>
<accession>A0A8H3NX72</accession>
<dbReference type="Proteomes" id="UP000465221">
    <property type="component" value="Unassembled WGS sequence"/>
</dbReference>
<gene>
    <name evidence="2" type="ORF">IFM46972_05306</name>
</gene>
<comment type="caution">
    <text evidence="2">The sequence shown here is derived from an EMBL/GenBank/DDBJ whole genome shotgun (WGS) entry which is preliminary data.</text>
</comment>
<feature type="chain" id="PRO_5034355146" description="Secreted protein" evidence="1">
    <location>
        <begin position="21"/>
        <end position="130"/>
    </location>
</feature>
<evidence type="ECO:0000313" key="3">
    <source>
        <dbReference type="Proteomes" id="UP000465221"/>
    </source>
</evidence>
<evidence type="ECO:0000313" key="2">
    <source>
        <dbReference type="EMBL" id="GFF37708.1"/>
    </source>
</evidence>
<feature type="non-terminal residue" evidence="2">
    <location>
        <position position="130"/>
    </location>
</feature>
<sequence length="130" mass="14689">RSLLFILCQVVTILTGISTGEETSTSHECDRIASSVECRRQAKIRGSPLSPKLCLFAVLHCRSSFPLALLKDGRKIIYKGCFSPLHGQLWDAERSARTLRDRFAFHRVPQPTAHDIECLRVPPDSWRLSN</sequence>
<evidence type="ECO:0000256" key="1">
    <source>
        <dbReference type="SAM" id="SignalP"/>
    </source>
</evidence>
<evidence type="ECO:0008006" key="4">
    <source>
        <dbReference type="Google" id="ProtNLM"/>
    </source>
</evidence>
<feature type="signal peptide" evidence="1">
    <location>
        <begin position="1"/>
        <end position="20"/>
    </location>
</feature>
<organism evidence="2 3">
    <name type="scientific">Aspergillus udagawae</name>
    <dbReference type="NCBI Taxonomy" id="91492"/>
    <lineage>
        <taxon>Eukaryota</taxon>
        <taxon>Fungi</taxon>
        <taxon>Dikarya</taxon>
        <taxon>Ascomycota</taxon>
        <taxon>Pezizomycotina</taxon>
        <taxon>Eurotiomycetes</taxon>
        <taxon>Eurotiomycetidae</taxon>
        <taxon>Eurotiales</taxon>
        <taxon>Aspergillaceae</taxon>
        <taxon>Aspergillus</taxon>
        <taxon>Aspergillus subgen. Fumigati</taxon>
    </lineage>
</organism>
<name>A0A8H3NX72_9EURO</name>
<dbReference type="EMBL" id="BLKC01000032">
    <property type="protein sequence ID" value="GFF37708.1"/>
    <property type="molecule type" value="Genomic_DNA"/>
</dbReference>
<protein>
    <recommendedName>
        <fullName evidence="4">Secreted protein</fullName>
    </recommendedName>
</protein>
<proteinExistence type="predicted"/>
<dbReference type="AlphaFoldDB" id="A0A8H3NX72"/>